<reference evidence="1 2" key="1">
    <citation type="submission" date="2008-09" db="EMBL/GenBank/DDBJ databases">
        <authorList>
            <person name="Tantoco A.T."/>
            <person name="Edgar R.H."/>
            <person name="Ko C."/>
            <person name="Chambers R.A."/>
            <person name="Jacobs-Sera D."/>
            <person name="Hendrix R.W."/>
            <person name="Hatfull G.F."/>
        </authorList>
    </citation>
    <scope>NUCLEOTIDE SEQUENCE [LARGE SCALE GENOMIC DNA]</scope>
</reference>
<name>B5U4X6_9CAUD</name>
<gene>
    <name evidence="1" type="primary">6</name>
    <name evidence="1" type="ORF">KONSTANTINE_6</name>
</gene>
<proteinExistence type="predicted"/>
<evidence type="ECO:0000313" key="1">
    <source>
        <dbReference type="EMBL" id="ACI12422.1"/>
    </source>
</evidence>
<dbReference type="KEGG" id="vg:6940708"/>
<dbReference type="RefSeq" id="YP_002242063.1">
    <property type="nucleotide sequence ID" value="NC_011292.1"/>
</dbReference>
<dbReference type="Pfam" id="PF02945">
    <property type="entry name" value="Endonuclease_7"/>
    <property type="match status" value="1"/>
</dbReference>
<dbReference type="Proteomes" id="UP000002183">
    <property type="component" value="Segment"/>
</dbReference>
<dbReference type="SUPFAM" id="SSF54060">
    <property type="entry name" value="His-Me finger endonucleases"/>
    <property type="match status" value="1"/>
</dbReference>
<dbReference type="InterPro" id="IPR004211">
    <property type="entry name" value="Endonuclease_7"/>
</dbReference>
<organism evidence="1 2">
    <name type="scientific">Mycobacterium phage Konstantine</name>
    <dbReference type="NCBI Taxonomy" id="563121"/>
    <lineage>
        <taxon>Viruses</taxon>
        <taxon>Duplodnaviria</taxon>
        <taxon>Heunggongvirae</taxon>
        <taxon>Uroviricota</taxon>
        <taxon>Caudoviricetes</taxon>
        <taxon>Konstantinevirus</taxon>
        <taxon>Konstantinevirus konstantine</taxon>
    </lineage>
</organism>
<dbReference type="GeneID" id="6940708"/>
<evidence type="ECO:0000313" key="2">
    <source>
        <dbReference type="Proteomes" id="UP000002183"/>
    </source>
</evidence>
<evidence type="ECO:0008006" key="3">
    <source>
        <dbReference type="Google" id="ProtNLM"/>
    </source>
</evidence>
<dbReference type="InterPro" id="IPR044925">
    <property type="entry name" value="His-Me_finger_sf"/>
</dbReference>
<dbReference type="EMBL" id="FJ174691">
    <property type="protein sequence ID" value="ACI12422.1"/>
    <property type="molecule type" value="Genomic_DNA"/>
</dbReference>
<accession>B5U4X6</accession>
<keyword evidence="2" id="KW-1185">Reference proteome</keyword>
<dbReference type="Gene3D" id="3.40.1800.10">
    <property type="entry name" value="His-Me finger endonucleases"/>
    <property type="match status" value="1"/>
</dbReference>
<sequence length="83" mass="9587">MQRFTLYGMDKPAFERMLAAQSGLCDMCEEKLPEDPFKIHVDHCHKQGHVRGLLCGYCNTGLGYVENDKMLANAIRYIERHKL</sequence>
<protein>
    <recommendedName>
        <fullName evidence="3">Recombination endonuclease VII</fullName>
    </recommendedName>
</protein>
<dbReference type="InterPro" id="IPR038563">
    <property type="entry name" value="Endonuclease_7_sf"/>
</dbReference>